<dbReference type="EMBL" id="CP033898">
    <property type="protein sequence ID" value="AZA09048.1"/>
    <property type="molecule type" value="Genomic_DNA"/>
</dbReference>
<protein>
    <submittedName>
        <fullName evidence="2">Type I phosphodiesterase / nucleotide pyrophosphatase</fullName>
    </submittedName>
</protein>
<dbReference type="RefSeq" id="WP_123960017.1">
    <property type="nucleotide sequence ID" value="NZ_CP033898.1"/>
</dbReference>
<proteinExistence type="predicted"/>
<dbReference type="AlphaFoldDB" id="A0A3G6IWM3"/>
<dbReference type="PANTHER" id="PTHR10151:SF120">
    <property type="entry name" value="BIS(5'-ADENOSYL)-TRIPHOSPHATASE"/>
    <property type="match status" value="1"/>
</dbReference>
<organism evidence="2 3">
    <name type="scientific">Corynebacterium pseudopelargi</name>
    <dbReference type="NCBI Taxonomy" id="2080757"/>
    <lineage>
        <taxon>Bacteria</taxon>
        <taxon>Bacillati</taxon>
        <taxon>Actinomycetota</taxon>
        <taxon>Actinomycetes</taxon>
        <taxon>Mycobacteriales</taxon>
        <taxon>Corynebacteriaceae</taxon>
        <taxon>Corynebacterium</taxon>
    </lineage>
</organism>
<evidence type="ECO:0000256" key="1">
    <source>
        <dbReference type="SAM" id="MobiDB-lite"/>
    </source>
</evidence>
<evidence type="ECO:0000313" key="2">
    <source>
        <dbReference type="EMBL" id="AZA09048.1"/>
    </source>
</evidence>
<dbReference type="InterPro" id="IPR017850">
    <property type="entry name" value="Alkaline_phosphatase_core_sf"/>
</dbReference>
<name>A0A3G6IWM3_9CORY</name>
<dbReference type="GO" id="GO:0016787">
    <property type="term" value="F:hydrolase activity"/>
    <property type="evidence" value="ECO:0007669"/>
    <property type="project" value="UniProtKB-ARBA"/>
</dbReference>
<dbReference type="PANTHER" id="PTHR10151">
    <property type="entry name" value="ECTONUCLEOTIDE PYROPHOSPHATASE/PHOSPHODIESTERASE"/>
    <property type="match status" value="1"/>
</dbReference>
<gene>
    <name evidence="2" type="ORF">CPPEL_04605</name>
</gene>
<dbReference type="SUPFAM" id="SSF53649">
    <property type="entry name" value="Alkaline phosphatase-like"/>
    <property type="match status" value="1"/>
</dbReference>
<dbReference type="Pfam" id="PF01663">
    <property type="entry name" value="Phosphodiest"/>
    <property type="match status" value="1"/>
</dbReference>
<keyword evidence="3" id="KW-1185">Reference proteome</keyword>
<accession>A0A3G6IWM3</accession>
<dbReference type="Gene3D" id="3.40.720.10">
    <property type="entry name" value="Alkaline Phosphatase, subunit A"/>
    <property type="match status" value="1"/>
</dbReference>
<dbReference type="InterPro" id="IPR002591">
    <property type="entry name" value="Phosphodiest/P_Trfase"/>
</dbReference>
<dbReference type="KEGG" id="cpso:CPPEL_04605"/>
<evidence type="ECO:0000313" key="3">
    <source>
        <dbReference type="Proteomes" id="UP000271426"/>
    </source>
</evidence>
<sequence>MRNPHTNSEPAVASHPADTSDTASSQPRVLLFGIDGLRWDIAAEPGVAPHLQRMADQGQWREMEMEVPTISAPGWASILSGTTHAEHGFRDNSCVGGRNWQHPDVLAQAFYRDQSTRTFAAAGWPVLVDPAGLGPIIHPRIEQQYAGLHRLVIRNGEVYGYQLVDAEVVDFTLAAVREGGFDMGFCYCCDVDDAGHVYGLKGREYRDAIARVDAHLGRIMQAVTQRYEQYAERWLIVGVSDHGHLDEGGHGGDSPQERASWLSCWSPDGQTPSWPAHVAPHEVASLLLQARFGDHSPTTEQP</sequence>
<dbReference type="OrthoDB" id="1956004at2"/>
<reference evidence="2 3" key="1">
    <citation type="submission" date="2018-11" db="EMBL/GenBank/DDBJ databases">
        <authorList>
            <person name="Kleinhagauer T."/>
            <person name="Glaeser S.P."/>
            <person name="Spergser J."/>
            <person name="Ruckert C."/>
            <person name="Kaempfer P."/>
            <person name="Busse H.-J."/>
        </authorList>
    </citation>
    <scope>NUCLEOTIDE SEQUENCE [LARGE SCALE GENOMIC DNA]</scope>
    <source>
        <strain evidence="2 3">812CH</strain>
    </source>
</reference>
<feature type="region of interest" description="Disordered" evidence="1">
    <location>
        <begin position="1"/>
        <end position="24"/>
    </location>
</feature>
<dbReference type="Proteomes" id="UP000271426">
    <property type="component" value="Chromosome"/>
</dbReference>